<proteinExistence type="predicted"/>
<keyword evidence="2" id="KW-1185">Reference proteome</keyword>
<sequence length="147" mass="16529">MTDAAYNSGSHPRATGKFNQKSTGFIAALLAPLPEGEEPAASKTWLRRIDTDARIMWQMGMENVNRARAHWIVDDERLRRLKILRDSASFAVLDRWNAAIDRQCCIPAPGIMALRWKRRQLRCSKLSDAALAQIAADEARLDPKVDA</sequence>
<reference evidence="1 2" key="1">
    <citation type="submission" date="2020-08" db="EMBL/GenBank/DDBJ databases">
        <title>Genomic Encyclopedia of Type Strains, Phase IV (KMG-IV): sequencing the most valuable type-strain genomes for metagenomic binning, comparative biology and taxonomic classification.</title>
        <authorList>
            <person name="Goeker M."/>
        </authorList>
    </citation>
    <scope>NUCLEOTIDE SEQUENCE [LARGE SCALE GENOMIC DNA]</scope>
    <source>
        <strain evidence="1 2">DSM 27057</strain>
    </source>
</reference>
<name>A0A7W6CG23_9SPHN</name>
<organism evidence="1 2">
    <name type="scientific">Novosphingobium sediminicola</name>
    <dbReference type="NCBI Taxonomy" id="563162"/>
    <lineage>
        <taxon>Bacteria</taxon>
        <taxon>Pseudomonadati</taxon>
        <taxon>Pseudomonadota</taxon>
        <taxon>Alphaproteobacteria</taxon>
        <taxon>Sphingomonadales</taxon>
        <taxon>Sphingomonadaceae</taxon>
        <taxon>Novosphingobium</taxon>
    </lineage>
</organism>
<dbReference type="Proteomes" id="UP000548867">
    <property type="component" value="Unassembled WGS sequence"/>
</dbReference>
<dbReference type="RefSeq" id="WP_183621515.1">
    <property type="nucleotide sequence ID" value="NZ_JACIDX010000001.1"/>
</dbReference>
<dbReference type="AlphaFoldDB" id="A0A7W6CG23"/>
<comment type="caution">
    <text evidence="1">The sequence shown here is derived from an EMBL/GenBank/DDBJ whole genome shotgun (WGS) entry which is preliminary data.</text>
</comment>
<dbReference type="EMBL" id="JACIDX010000001">
    <property type="protein sequence ID" value="MBB3953090.1"/>
    <property type="molecule type" value="Genomic_DNA"/>
</dbReference>
<evidence type="ECO:0000313" key="1">
    <source>
        <dbReference type="EMBL" id="MBB3953090.1"/>
    </source>
</evidence>
<accession>A0A7W6CG23</accession>
<evidence type="ECO:0000313" key="2">
    <source>
        <dbReference type="Proteomes" id="UP000548867"/>
    </source>
</evidence>
<gene>
    <name evidence="1" type="ORF">GGR38_000002</name>
</gene>
<protein>
    <submittedName>
        <fullName evidence="1">Uncharacterized protein</fullName>
    </submittedName>
</protein>